<proteinExistence type="predicted"/>
<dbReference type="EMBL" id="LCLU01000032">
    <property type="protein sequence ID" value="KKU21006.1"/>
    <property type="molecule type" value="Genomic_DNA"/>
</dbReference>
<feature type="transmembrane region" description="Helical" evidence="1">
    <location>
        <begin position="32"/>
        <end position="56"/>
    </location>
</feature>
<reference evidence="2 3" key="1">
    <citation type="journal article" date="2015" name="Nature">
        <title>rRNA introns, odd ribosomes, and small enigmatic genomes across a large radiation of phyla.</title>
        <authorList>
            <person name="Brown C.T."/>
            <person name="Hug L.A."/>
            <person name="Thomas B.C."/>
            <person name="Sharon I."/>
            <person name="Castelle C.J."/>
            <person name="Singh A."/>
            <person name="Wilkins M.J."/>
            <person name="Williams K.H."/>
            <person name="Banfield J.F."/>
        </authorList>
    </citation>
    <scope>NUCLEOTIDE SEQUENCE [LARGE SCALE GENOMIC DNA]</scope>
</reference>
<accession>A0A0G1NKK5</accession>
<evidence type="ECO:0000313" key="2">
    <source>
        <dbReference type="EMBL" id="KKU21006.1"/>
    </source>
</evidence>
<dbReference type="PROSITE" id="PS00409">
    <property type="entry name" value="PROKAR_NTER_METHYL"/>
    <property type="match status" value="1"/>
</dbReference>
<dbReference type="Proteomes" id="UP000034569">
    <property type="component" value="Unassembled WGS sequence"/>
</dbReference>
<dbReference type="SUPFAM" id="SSF54523">
    <property type="entry name" value="Pili subunits"/>
    <property type="match status" value="1"/>
</dbReference>
<name>A0A0G1NKK5_9BACT</name>
<keyword evidence="1" id="KW-0472">Membrane</keyword>
<dbReference type="InterPro" id="IPR012902">
    <property type="entry name" value="N_methyl_site"/>
</dbReference>
<dbReference type="Pfam" id="PF07963">
    <property type="entry name" value="N_methyl"/>
    <property type="match status" value="1"/>
</dbReference>
<gene>
    <name evidence="2" type="ORF">UX33_C0032G0005</name>
</gene>
<evidence type="ECO:0000256" key="1">
    <source>
        <dbReference type="SAM" id="Phobius"/>
    </source>
</evidence>
<dbReference type="NCBIfam" id="TIGR02532">
    <property type="entry name" value="IV_pilin_GFxxxE"/>
    <property type="match status" value="1"/>
</dbReference>
<dbReference type="AlphaFoldDB" id="A0A0G1NKK5"/>
<keyword evidence="1" id="KW-1133">Transmembrane helix</keyword>
<evidence type="ECO:0000313" key="3">
    <source>
        <dbReference type="Proteomes" id="UP000034569"/>
    </source>
</evidence>
<protein>
    <submittedName>
        <fullName evidence="2">Type IV pilus assembly protein PilW</fullName>
    </submittedName>
</protein>
<dbReference type="InterPro" id="IPR045584">
    <property type="entry name" value="Pilin-like"/>
</dbReference>
<organism evidence="2 3">
    <name type="scientific">Candidatus Azambacteria bacterium GW2011_GWC1_46_13</name>
    <dbReference type="NCBI Taxonomy" id="1618619"/>
    <lineage>
        <taxon>Bacteria</taxon>
        <taxon>Candidatus Azamiibacteriota</taxon>
    </lineage>
</organism>
<keyword evidence="1" id="KW-0812">Transmembrane</keyword>
<sequence>MSRLLRRLAESSLGRLAITSYFMKKNKNQKGFTLIELLVSVSLFAIFVTIATGLFLSSIQGQRKVFSFQAVQDNSRYVTEFMAREMRMGKNFLVSGGNTLTFTNQKNETVIYCLVSNNIKRAVGAVCDANSSNLTSSEVVVVDKLEFLLSGGDVGDLKQPRITIVMKLHSSGTVSAVETSLNLQTTVSARKLES</sequence>
<comment type="caution">
    <text evidence="2">The sequence shown here is derived from an EMBL/GenBank/DDBJ whole genome shotgun (WGS) entry which is preliminary data.</text>
</comment>